<comment type="caution">
    <text evidence="2">The sequence shown here is derived from an EMBL/GenBank/DDBJ whole genome shotgun (WGS) entry which is preliminary data.</text>
</comment>
<gene>
    <name evidence="2" type="ORF">NN4_61140</name>
</gene>
<evidence type="ECO:0000313" key="2">
    <source>
        <dbReference type="EMBL" id="GEM41595.1"/>
    </source>
</evidence>
<dbReference type="EMBL" id="BJXA01000053">
    <property type="protein sequence ID" value="GEM41595.1"/>
    <property type="molecule type" value="Genomic_DNA"/>
</dbReference>
<dbReference type="Gene3D" id="1.10.10.10">
    <property type="entry name" value="Winged helix-like DNA-binding domain superfamily/Winged helix DNA-binding domain"/>
    <property type="match status" value="1"/>
</dbReference>
<reference evidence="2 3" key="1">
    <citation type="submission" date="2019-07" db="EMBL/GenBank/DDBJ databases">
        <title>Whole genome shotgun sequence of Nocardia ninae NBRC 108245.</title>
        <authorList>
            <person name="Hosoyama A."/>
            <person name="Uohara A."/>
            <person name="Ohji S."/>
            <person name="Ichikawa N."/>
        </authorList>
    </citation>
    <scope>NUCLEOTIDE SEQUENCE [LARGE SCALE GENOMIC DNA]</scope>
    <source>
        <strain evidence="2 3">NBRC 108245</strain>
    </source>
</reference>
<feature type="domain" description="HTH luxR-type" evidence="1">
    <location>
        <begin position="22"/>
        <end position="79"/>
    </location>
</feature>
<dbReference type="SUPFAM" id="SSF46894">
    <property type="entry name" value="C-terminal effector domain of the bipartite response regulators"/>
    <property type="match status" value="1"/>
</dbReference>
<dbReference type="RefSeq" id="WP_135230881.1">
    <property type="nucleotide sequence ID" value="NZ_BJXA01000053.1"/>
</dbReference>
<protein>
    <submittedName>
        <fullName evidence="2">LuxR family transcriptional regulator</fullName>
    </submittedName>
</protein>
<keyword evidence="3" id="KW-1185">Reference proteome</keyword>
<sequence>MHSIVPDPRSQPTPNPIALWRDPHLSARELEVLVAWVKCDSKTQVGMQLYLSIGTVNTHITRIRAKYAAVDRAANTKAALVARALQDGLITLDEL</sequence>
<proteinExistence type="predicted"/>
<dbReference type="Pfam" id="PF00196">
    <property type="entry name" value="GerE"/>
    <property type="match status" value="1"/>
</dbReference>
<dbReference type="Proteomes" id="UP000321424">
    <property type="component" value="Unassembled WGS sequence"/>
</dbReference>
<dbReference type="GO" id="GO:0006355">
    <property type="term" value="P:regulation of DNA-templated transcription"/>
    <property type="evidence" value="ECO:0007669"/>
    <property type="project" value="InterPro"/>
</dbReference>
<organism evidence="2 3">
    <name type="scientific">Nocardia ninae NBRC 108245</name>
    <dbReference type="NCBI Taxonomy" id="1210091"/>
    <lineage>
        <taxon>Bacteria</taxon>
        <taxon>Bacillati</taxon>
        <taxon>Actinomycetota</taxon>
        <taxon>Actinomycetes</taxon>
        <taxon>Mycobacteriales</taxon>
        <taxon>Nocardiaceae</taxon>
        <taxon>Nocardia</taxon>
    </lineage>
</organism>
<accession>A0A511MLT9</accession>
<dbReference type="InterPro" id="IPR016032">
    <property type="entry name" value="Sig_transdc_resp-reg_C-effctor"/>
</dbReference>
<dbReference type="SMART" id="SM00421">
    <property type="entry name" value="HTH_LUXR"/>
    <property type="match status" value="1"/>
</dbReference>
<evidence type="ECO:0000313" key="3">
    <source>
        <dbReference type="Proteomes" id="UP000321424"/>
    </source>
</evidence>
<dbReference type="InterPro" id="IPR000792">
    <property type="entry name" value="Tscrpt_reg_LuxR_C"/>
</dbReference>
<dbReference type="OrthoDB" id="3171335at2"/>
<dbReference type="GO" id="GO:0003677">
    <property type="term" value="F:DNA binding"/>
    <property type="evidence" value="ECO:0007669"/>
    <property type="project" value="InterPro"/>
</dbReference>
<name>A0A511MLT9_9NOCA</name>
<dbReference type="InterPro" id="IPR036388">
    <property type="entry name" value="WH-like_DNA-bd_sf"/>
</dbReference>
<dbReference type="AlphaFoldDB" id="A0A511MLT9"/>
<evidence type="ECO:0000259" key="1">
    <source>
        <dbReference type="SMART" id="SM00421"/>
    </source>
</evidence>